<name>A0A1I5UW04_9BACI</name>
<evidence type="ECO:0000256" key="1">
    <source>
        <dbReference type="SAM" id="Coils"/>
    </source>
</evidence>
<organism evidence="2 3">
    <name type="scientific">Salibacterium halotolerans</name>
    <dbReference type="NCBI Taxonomy" id="1884432"/>
    <lineage>
        <taxon>Bacteria</taxon>
        <taxon>Bacillati</taxon>
        <taxon>Bacillota</taxon>
        <taxon>Bacilli</taxon>
        <taxon>Bacillales</taxon>
        <taxon>Bacillaceae</taxon>
    </lineage>
</organism>
<gene>
    <name evidence="2" type="ORF">SAMN05518683_11476</name>
</gene>
<evidence type="ECO:0000313" key="3">
    <source>
        <dbReference type="Proteomes" id="UP000198892"/>
    </source>
</evidence>
<protein>
    <submittedName>
        <fullName evidence="2">Uncharacterized protein</fullName>
    </submittedName>
</protein>
<feature type="coiled-coil region" evidence="1">
    <location>
        <begin position="97"/>
        <end position="127"/>
    </location>
</feature>
<proteinExistence type="predicted"/>
<dbReference type="EMBL" id="FOXD01000014">
    <property type="protein sequence ID" value="SFP99390.1"/>
    <property type="molecule type" value="Genomic_DNA"/>
</dbReference>
<dbReference type="STRING" id="1884432.SAMN05518683_11476"/>
<keyword evidence="3" id="KW-1185">Reference proteome</keyword>
<accession>A0A1I5UW04</accession>
<sequence length="179" mass="21283">MKIFEEIKEAIEDNPILTPEVETTQGKERYIQVIEEKDLLNPRIYLHEVFTGERISQIFIFDRQEEGMSTLGGTRVNVFNIINEFIDSVLEWEYPEYAETKREFHEIDNLIKAAEETQEEIHEFYKAAGFISRRILKKKIERFEYDLKQIRDMRDNKLGDTMELAMILKENAEKEKQGA</sequence>
<evidence type="ECO:0000313" key="2">
    <source>
        <dbReference type="EMBL" id="SFP99390.1"/>
    </source>
</evidence>
<dbReference type="Proteomes" id="UP000198892">
    <property type="component" value="Unassembled WGS sequence"/>
</dbReference>
<dbReference type="RefSeq" id="WP_093337959.1">
    <property type="nucleotide sequence ID" value="NZ_FOXD01000014.1"/>
</dbReference>
<dbReference type="AlphaFoldDB" id="A0A1I5UW04"/>
<reference evidence="3" key="1">
    <citation type="submission" date="2016-10" db="EMBL/GenBank/DDBJ databases">
        <authorList>
            <person name="Varghese N."/>
            <person name="Submissions S."/>
        </authorList>
    </citation>
    <scope>NUCLEOTIDE SEQUENCE [LARGE SCALE GENOMIC DNA]</scope>
    <source>
        <strain evidence="3">S7</strain>
    </source>
</reference>
<keyword evidence="1" id="KW-0175">Coiled coil</keyword>